<dbReference type="Proteomes" id="UP001321749">
    <property type="component" value="Unassembled WGS sequence"/>
</dbReference>
<proteinExistence type="predicted"/>
<gene>
    <name evidence="3" type="ORF">QBC42DRAFT_254274</name>
</gene>
<evidence type="ECO:0000313" key="4">
    <source>
        <dbReference type="Proteomes" id="UP001321749"/>
    </source>
</evidence>
<feature type="transmembrane region" description="Helical" evidence="2">
    <location>
        <begin position="39"/>
        <end position="59"/>
    </location>
</feature>
<reference evidence="3" key="2">
    <citation type="submission" date="2023-06" db="EMBL/GenBank/DDBJ databases">
        <authorList>
            <consortium name="Lawrence Berkeley National Laboratory"/>
            <person name="Mondo S.J."/>
            <person name="Hensen N."/>
            <person name="Bonometti L."/>
            <person name="Westerberg I."/>
            <person name="Brannstrom I.O."/>
            <person name="Guillou S."/>
            <person name="Cros-Aarteil S."/>
            <person name="Calhoun S."/>
            <person name="Haridas S."/>
            <person name="Kuo A."/>
            <person name="Pangilinan J."/>
            <person name="Riley R."/>
            <person name="Labutti K."/>
            <person name="Andreopoulos B."/>
            <person name="Lipzen A."/>
            <person name="Chen C."/>
            <person name="Yanf M."/>
            <person name="Daum C."/>
            <person name="Ng V."/>
            <person name="Clum A."/>
            <person name="Steindorff A."/>
            <person name="Ohm R."/>
            <person name="Martin F."/>
            <person name="Silar P."/>
            <person name="Natvig D."/>
            <person name="Lalanne C."/>
            <person name="Gautier V."/>
            <person name="Ament-Velasquez S.L."/>
            <person name="Kruys A."/>
            <person name="Hutchinson M.I."/>
            <person name="Powell A.J."/>
            <person name="Barry K."/>
            <person name="Miller A.N."/>
            <person name="Grigoriev I.V."/>
            <person name="Debuchy R."/>
            <person name="Gladieux P."/>
            <person name="Thoren M.H."/>
            <person name="Johannesson H."/>
        </authorList>
    </citation>
    <scope>NUCLEOTIDE SEQUENCE</scope>
    <source>
        <strain evidence="3">PSN324</strain>
    </source>
</reference>
<sequence>MTSFGPPPGFTPPASSGDGDGDNNNNNSGGTSLAADHPWTWVLIPVAVLIALGAVAACLHTSRRRRRAAQLRHESSLNSRRLTPSSPHLSPRARHRRHRGQDLEAGATYYHANGAAASRWWSLPPSQTNHHRPSHHLPEEGLNELGEAPPPYEKKLENLVPNPNRNVNNSHNNNDATREGGGGDHHDDDDDDDDAGDDYDEGSRGTETETETETLEMQELPGQNEIAELDAGESSTARAVALSRERDSTIPKEMDACHGGVVIGGDSDDDTSGDDHSDHDHSEDPDHATVVEYRQAYAVTITSGTASRTESPASWTKGDDSSPNGRLRTDRRTRTRSRRRRRRSSVDSGGGDGGSVGEGSVPPGRKTNNNNGDEDDHVHDVEHDTDPREPPRAVLPSDEEGRGRKGL</sequence>
<name>A0AAV9HHB7_9PEZI</name>
<keyword evidence="2" id="KW-1133">Transmembrane helix</keyword>
<comment type="caution">
    <text evidence="3">The sequence shown here is derived from an EMBL/GenBank/DDBJ whole genome shotgun (WGS) entry which is preliminary data.</text>
</comment>
<keyword evidence="4" id="KW-1185">Reference proteome</keyword>
<evidence type="ECO:0000313" key="3">
    <source>
        <dbReference type="EMBL" id="KAK4459569.1"/>
    </source>
</evidence>
<feature type="region of interest" description="Disordered" evidence="1">
    <location>
        <begin position="1"/>
        <end position="31"/>
    </location>
</feature>
<evidence type="ECO:0000256" key="1">
    <source>
        <dbReference type="SAM" id="MobiDB-lite"/>
    </source>
</evidence>
<feature type="compositionally biased region" description="Gly residues" evidence="1">
    <location>
        <begin position="348"/>
        <end position="357"/>
    </location>
</feature>
<keyword evidence="2" id="KW-0472">Membrane</keyword>
<organism evidence="3 4">
    <name type="scientific">Cladorrhinum samala</name>
    <dbReference type="NCBI Taxonomy" id="585594"/>
    <lineage>
        <taxon>Eukaryota</taxon>
        <taxon>Fungi</taxon>
        <taxon>Dikarya</taxon>
        <taxon>Ascomycota</taxon>
        <taxon>Pezizomycotina</taxon>
        <taxon>Sordariomycetes</taxon>
        <taxon>Sordariomycetidae</taxon>
        <taxon>Sordariales</taxon>
        <taxon>Podosporaceae</taxon>
        <taxon>Cladorrhinum</taxon>
    </lineage>
</organism>
<feature type="compositionally biased region" description="Low complexity" evidence="1">
    <location>
        <begin position="158"/>
        <end position="174"/>
    </location>
</feature>
<keyword evidence="2" id="KW-0812">Transmembrane</keyword>
<reference evidence="3" key="1">
    <citation type="journal article" date="2023" name="Mol. Phylogenet. Evol.">
        <title>Genome-scale phylogeny and comparative genomics of the fungal order Sordariales.</title>
        <authorList>
            <person name="Hensen N."/>
            <person name="Bonometti L."/>
            <person name="Westerberg I."/>
            <person name="Brannstrom I.O."/>
            <person name="Guillou S."/>
            <person name="Cros-Aarteil S."/>
            <person name="Calhoun S."/>
            <person name="Haridas S."/>
            <person name="Kuo A."/>
            <person name="Mondo S."/>
            <person name="Pangilinan J."/>
            <person name="Riley R."/>
            <person name="LaButti K."/>
            <person name="Andreopoulos B."/>
            <person name="Lipzen A."/>
            <person name="Chen C."/>
            <person name="Yan M."/>
            <person name="Daum C."/>
            <person name="Ng V."/>
            <person name="Clum A."/>
            <person name="Steindorff A."/>
            <person name="Ohm R.A."/>
            <person name="Martin F."/>
            <person name="Silar P."/>
            <person name="Natvig D.O."/>
            <person name="Lalanne C."/>
            <person name="Gautier V."/>
            <person name="Ament-Velasquez S.L."/>
            <person name="Kruys A."/>
            <person name="Hutchinson M.I."/>
            <person name="Powell A.J."/>
            <person name="Barry K."/>
            <person name="Miller A.N."/>
            <person name="Grigoriev I.V."/>
            <person name="Debuchy R."/>
            <person name="Gladieux P."/>
            <person name="Hiltunen Thoren M."/>
            <person name="Johannesson H."/>
        </authorList>
    </citation>
    <scope>NUCLEOTIDE SEQUENCE</scope>
    <source>
        <strain evidence="3">PSN324</strain>
    </source>
</reference>
<feature type="compositionally biased region" description="Low complexity" evidence="1">
    <location>
        <begin position="12"/>
        <end position="30"/>
    </location>
</feature>
<feature type="compositionally biased region" description="Acidic residues" evidence="1">
    <location>
        <begin position="187"/>
        <end position="200"/>
    </location>
</feature>
<protein>
    <submittedName>
        <fullName evidence="3">Uncharacterized protein</fullName>
    </submittedName>
</protein>
<feature type="region of interest" description="Disordered" evidence="1">
    <location>
        <begin position="69"/>
        <end position="99"/>
    </location>
</feature>
<feature type="compositionally biased region" description="Basic and acidic residues" evidence="1">
    <location>
        <begin position="243"/>
        <end position="256"/>
    </location>
</feature>
<feature type="compositionally biased region" description="Polar residues" evidence="1">
    <location>
        <begin position="300"/>
        <end position="314"/>
    </location>
</feature>
<feature type="compositionally biased region" description="Pro residues" evidence="1">
    <location>
        <begin position="1"/>
        <end position="11"/>
    </location>
</feature>
<dbReference type="EMBL" id="MU865033">
    <property type="protein sequence ID" value="KAK4459569.1"/>
    <property type="molecule type" value="Genomic_DNA"/>
</dbReference>
<feature type="compositionally biased region" description="Basic residues" evidence="1">
    <location>
        <begin position="333"/>
        <end position="343"/>
    </location>
</feature>
<dbReference type="AlphaFoldDB" id="A0AAV9HHB7"/>
<feature type="compositionally biased region" description="Polar residues" evidence="1">
    <location>
        <begin position="76"/>
        <end position="88"/>
    </location>
</feature>
<evidence type="ECO:0000256" key="2">
    <source>
        <dbReference type="SAM" id="Phobius"/>
    </source>
</evidence>
<feature type="compositionally biased region" description="Basic and acidic residues" evidence="1">
    <location>
        <begin position="376"/>
        <end position="391"/>
    </location>
</feature>
<feature type="compositionally biased region" description="Basic and acidic residues" evidence="1">
    <location>
        <begin position="273"/>
        <end position="289"/>
    </location>
</feature>
<feature type="region of interest" description="Disordered" evidence="1">
    <location>
        <begin position="121"/>
        <end position="407"/>
    </location>
</feature>
<accession>A0AAV9HHB7</accession>
<feature type="compositionally biased region" description="Basic and acidic residues" evidence="1">
    <location>
        <begin position="176"/>
        <end position="186"/>
    </location>
</feature>